<dbReference type="InterPro" id="IPR042188">
    <property type="entry name" value="MmgE/PrpD_sf_2"/>
</dbReference>
<evidence type="ECO:0000313" key="4">
    <source>
        <dbReference type="EMBL" id="MEN2990364.1"/>
    </source>
</evidence>
<dbReference type="Pfam" id="PF03972">
    <property type="entry name" value="MmgE_PrpD_N"/>
    <property type="match status" value="1"/>
</dbReference>
<dbReference type="Pfam" id="PF19305">
    <property type="entry name" value="MmgE_PrpD_C"/>
    <property type="match status" value="1"/>
</dbReference>
<organism evidence="4 5">
    <name type="scientific">Tistrella arctica</name>
    <dbReference type="NCBI Taxonomy" id="3133430"/>
    <lineage>
        <taxon>Bacteria</taxon>
        <taxon>Pseudomonadati</taxon>
        <taxon>Pseudomonadota</taxon>
        <taxon>Alphaproteobacteria</taxon>
        <taxon>Geminicoccales</taxon>
        <taxon>Geminicoccaceae</taxon>
        <taxon>Tistrella</taxon>
    </lineage>
</organism>
<gene>
    <name evidence="4" type="ORF">WG926_18775</name>
</gene>
<keyword evidence="5" id="KW-1185">Reference proteome</keyword>
<sequence length="460" mass="48339">MTSISEEIASFALSTLSIPDDVLALARLHFMDTFGIAVASSGFPFAASINSAANELGSGADAHAIGTGRALPAPSAALVNGVLAHGLDYDDTHIAAIYHASATAFASALAAGEATKSSGAAVLEAYVVALEVGCRLALTANGEFHDRHLHPTSICGPFAAACAAGRLYGMDHAALSNALGLCGSLAGGILELEGSWMKRLHPGWAAHAGLSAAAMGRAGFKGPRQVLEGDHGFFAAHLGRKPDRETLLAGLGQSWELMGLAIKPYPCCHFIHAFVDAAIALRETNAIDVAAIARIDAPLSQRLHPMVYLPENQKRAPQTEYDALFSVPYVIGLALAKGRVDVAGFYDGDLADPEVLDIAAKVTCSIDEKSDFPAHFPGEVRIEMTDGTRHVLRKPQSRGTPGLRLTEGEIVAKFRANASRELPVVRVDTLERLLQDVGTVEDVSALVALSEHQMTELAAE</sequence>
<feature type="domain" description="MmgE/PrpD N-terminal" evidence="2">
    <location>
        <begin position="11"/>
        <end position="242"/>
    </location>
</feature>
<dbReference type="SUPFAM" id="SSF103378">
    <property type="entry name" value="2-methylcitrate dehydratase PrpD"/>
    <property type="match status" value="1"/>
</dbReference>
<dbReference type="EMBL" id="JBBKTW010000007">
    <property type="protein sequence ID" value="MEN2990364.1"/>
    <property type="molecule type" value="Genomic_DNA"/>
</dbReference>
<comment type="similarity">
    <text evidence="1">Belongs to the PrpD family.</text>
</comment>
<dbReference type="RefSeq" id="WP_345938014.1">
    <property type="nucleotide sequence ID" value="NZ_JBBKTW010000007.1"/>
</dbReference>
<comment type="caution">
    <text evidence="4">The sequence shown here is derived from an EMBL/GenBank/DDBJ whole genome shotgun (WGS) entry which is preliminary data.</text>
</comment>
<dbReference type="InterPro" id="IPR045336">
    <property type="entry name" value="MmgE_PrpD_N"/>
</dbReference>
<dbReference type="PANTHER" id="PTHR16943:SF8">
    <property type="entry name" value="2-METHYLCITRATE DEHYDRATASE"/>
    <property type="match status" value="1"/>
</dbReference>
<dbReference type="InterPro" id="IPR005656">
    <property type="entry name" value="MmgE_PrpD"/>
</dbReference>
<dbReference type="Proteomes" id="UP001413721">
    <property type="component" value="Unassembled WGS sequence"/>
</dbReference>
<proteinExistence type="inferred from homology"/>
<feature type="domain" description="MmgE/PrpD C-terminal" evidence="3">
    <location>
        <begin position="265"/>
        <end position="425"/>
    </location>
</feature>
<evidence type="ECO:0000259" key="2">
    <source>
        <dbReference type="Pfam" id="PF03972"/>
    </source>
</evidence>
<accession>A0ABU9YNI3</accession>
<dbReference type="PANTHER" id="PTHR16943">
    <property type="entry name" value="2-METHYLCITRATE DEHYDRATASE-RELATED"/>
    <property type="match status" value="1"/>
</dbReference>
<dbReference type="Gene3D" id="3.30.1330.120">
    <property type="entry name" value="2-methylcitrate dehydratase PrpD"/>
    <property type="match status" value="1"/>
</dbReference>
<evidence type="ECO:0000256" key="1">
    <source>
        <dbReference type="ARBA" id="ARBA00006174"/>
    </source>
</evidence>
<evidence type="ECO:0000259" key="3">
    <source>
        <dbReference type="Pfam" id="PF19305"/>
    </source>
</evidence>
<dbReference type="InterPro" id="IPR036148">
    <property type="entry name" value="MmgE/PrpD_sf"/>
</dbReference>
<dbReference type="InterPro" id="IPR045337">
    <property type="entry name" value="MmgE_PrpD_C"/>
</dbReference>
<protein>
    <submittedName>
        <fullName evidence="4">MmgE/PrpD family protein</fullName>
    </submittedName>
</protein>
<name>A0ABU9YNI3_9PROT</name>
<reference evidence="4 5" key="1">
    <citation type="submission" date="2024-03" db="EMBL/GenBank/DDBJ databases">
        <title>High-quality draft genome sequencing of Tistrella sp. BH-R2-4.</title>
        <authorList>
            <person name="Dong C."/>
        </authorList>
    </citation>
    <scope>NUCLEOTIDE SEQUENCE [LARGE SCALE GENOMIC DNA]</scope>
    <source>
        <strain evidence="4 5">BH-R2-4</strain>
    </source>
</reference>
<evidence type="ECO:0000313" key="5">
    <source>
        <dbReference type="Proteomes" id="UP001413721"/>
    </source>
</evidence>
<dbReference type="InterPro" id="IPR042183">
    <property type="entry name" value="MmgE/PrpD_sf_1"/>
</dbReference>
<dbReference type="Gene3D" id="1.10.4100.10">
    <property type="entry name" value="2-methylcitrate dehydratase PrpD"/>
    <property type="match status" value="1"/>
</dbReference>